<organism evidence="2 3">
    <name type="scientific">Aspergillus pseudodeflectus</name>
    <dbReference type="NCBI Taxonomy" id="176178"/>
    <lineage>
        <taxon>Eukaryota</taxon>
        <taxon>Fungi</taxon>
        <taxon>Dikarya</taxon>
        <taxon>Ascomycota</taxon>
        <taxon>Pezizomycotina</taxon>
        <taxon>Eurotiomycetes</taxon>
        <taxon>Eurotiomycetidae</taxon>
        <taxon>Eurotiales</taxon>
        <taxon>Aspergillaceae</taxon>
        <taxon>Aspergillus</taxon>
        <taxon>Aspergillus subgen. Nidulantes</taxon>
    </lineage>
</organism>
<name>A0ABR4KIQ8_9EURO</name>
<dbReference type="GeneID" id="98164639"/>
<gene>
    <name evidence="2" type="ORF">BJX68DRAFT_59924</name>
</gene>
<evidence type="ECO:0000313" key="2">
    <source>
        <dbReference type="EMBL" id="KAL2852151.1"/>
    </source>
</evidence>
<protein>
    <recommendedName>
        <fullName evidence="4">RanBP2-type domain-containing protein</fullName>
    </recommendedName>
</protein>
<dbReference type="RefSeq" id="XP_070900154.1">
    <property type="nucleotide sequence ID" value="XM_071049475.1"/>
</dbReference>
<accession>A0ABR4KIQ8</accession>
<sequence length="68" mass="7606">MATMTTNNTTGPINSSQMTTPTNQSLSNRHDMTGWWYCCHCENLVNPALLAECCPACGHFRCDHCRQV</sequence>
<proteinExistence type="predicted"/>
<dbReference type="EMBL" id="JBFXLR010000016">
    <property type="protein sequence ID" value="KAL2852151.1"/>
    <property type="molecule type" value="Genomic_DNA"/>
</dbReference>
<keyword evidence="3" id="KW-1185">Reference proteome</keyword>
<comment type="caution">
    <text evidence="2">The sequence shown here is derived from an EMBL/GenBank/DDBJ whole genome shotgun (WGS) entry which is preliminary data.</text>
</comment>
<feature type="region of interest" description="Disordered" evidence="1">
    <location>
        <begin position="1"/>
        <end position="25"/>
    </location>
</feature>
<evidence type="ECO:0008006" key="4">
    <source>
        <dbReference type="Google" id="ProtNLM"/>
    </source>
</evidence>
<evidence type="ECO:0000256" key="1">
    <source>
        <dbReference type="SAM" id="MobiDB-lite"/>
    </source>
</evidence>
<reference evidence="2 3" key="1">
    <citation type="submission" date="2024-07" db="EMBL/GenBank/DDBJ databases">
        <title>Section-level genome sequencing and comparative genomics of Aspergillus sections Usti and Cavernicolus.</title>
        <authorList>
            <consortium name="Lawrence Berkeley National Laboratory"/>
            <person name="Nybo J.L."/>
            <person name="Vesth T.C."/>
            <person name="Theobald S."/>
            <person name="Frisvad J.C."/>
            <person name="Larsen T.O."/>
            <person name="Kjaerboelling I."/>
            <person name="Rothschild-Mancinelli K."/>
            <person name="Lyhne E.K."/>
            <person name="Kogle M.E."/>
            <person name="Barry K."/>
            <person name="Clum A."/>
            <person name="Na H."/>
            <person name="Ledsgaard L."/>
            <person name="Lin J."/>
            <person name="Lipzen A."/>
            <person name="Kuo A."/>
            <person name="Riley R."/>
            <person name="Mondo S."/>
            <person name="LaButti K."/>
            <person name="Haridas S."/>
            <person name="Pangalinan J."/>
            <person name="Salamov A.A."/>
            <person name="Simmons B.A."/>
            <person name="Magnuson J.K."/>
            <person name="Chen J."/>
            <person name="Drula E."/>
            <person name="Henrissat B."/>
            <person name="Wiebenga A."/>
            <person name="Lubbers R.J."/>
            <person name="Gomes A.C."/>
            <person name="Macurrencykelacurrency M.R."/>
            <person name="Stajich J."/>
            <person name="Grigoriev I.V."/>
            <person name="Mortensen U.H."/>
            <person name="De vries R.P."/>
            <person name="Baker S.E."/>
            <person name="Andersen M.R."/>
        </authorList>
    </citation>
    <scope>NUCLEOTIDE SEQUENCE [LARGE SCALE GENOMIC DNA]</scope>
    <source>
        <strain evidence="2 3">CBS 756.74</strain>
    </source>
</reference>
<evidence type="ECO:0000313" key="3">
    <source>
        <dbReference type="Proteomes" id="UP001610444"/>
    </source>
</evidence>
<dbReference type="Proteomes" id="UP001610444">
    <property type="component" value="Unassembled WGS sequence"/>
</dbReference>